<dbReference type="AlphaFoldDB" id="A0A6C2YSC4"/>
<dbReference type="Proteomes" id="UP000464378">
    <property type="component" value="Chromosome"/>
</dbReference>
<dbReference type="PANTHER" id="PTHR43737">
    <property type="entry name" value="BLL7424 PROTEIN"/>
    <property type="match status" value="1"/>
</dbReference>
<accession>A0A6C2YSC4</accession>
<evidence type="ECO:0008006" key="3">
    <source>
        <dbReference type="Google" id="ProtNLM"/>
    </source>
</evidence>
<dbReference type="InterPro" id="IPR017850">
    <property type="entry name" value="Alkaline_phosphatase_core_sf"/>
</dbReference>
<dbReference type="InterPro" id="IPR006311">
    <property type="entry name" value="TAT_signal"/>
</dbReference>
<organism evidence="1">
    <name type="scientific">Tuwongella immobilis</name>
    <dbReference type="NCBI Taxonomy" id="692036"/>
    <lineage>
        <taxon>Bacteria</taxon>
        <taxon>Pseudomonadati</taxon>
        <taxon>Planctomycetota</taxon>
        <taxon>Planctomycetia</taxon>
        <taxon>Gemmatales</taxon>
        <taxon>Gemmataceae</taxon>
        <taxon>Tuwongella</taxon>
    </lineage>
</organism>
<dbReference type="Gene3D" id="3.40.720.10">
    <property type="entry name" value="Alkaline Phosphatase, subunit A"/>
    <property type="match status" value="1"/>
</dbReference>
<dbReference type="PROSITE" id="PS51318">
    <property type="entry name" value="TAT"/>
    <property type="match status" value="1"/>
</dbReference>
<dbReference type="InParanoid" id="A0A6C2YSC4"/>
<proteinExistence type="predicted"/>
<name>A0A6C2YSC4_9BACT</name>
<sequence length="497" mass="54765">MTREILSHAGRRMLDRRGFIRDAGTGLSGIALAAMLAESARAERTPLRPNIDPSRPFAPRPPHFPAAADRVLMIFCSGAISHIDTFDYKPELIKRHGQPMPGSEKLVTFQGEQGNLTQPLWDYKPRGQSGKMISEMLPKLAELADSMCFIHSMTAKSNTHGPAENQMSTGFTLDGFPGIGSWVSYALGSENQDLPAFVAIPDPRGVPQVGPNHWNSAFLPSVFQGTPFSAERPIPHLLRPQTISAKADTATRDFLKQLNDQHLAAHPDDRDLAARIASYEMAGRMQLKAAEVSNLAQESKAVHQHYGTDSSNATQAGFARNCLLARRLLERGVRFVQLFNGAYAMGEGVGNWDGHKMLKQQYDRHAPVLDGPCAALLRDLKQRGLLDRTLVVFVTEFGRMPTFQKGASGRDHNPKGFTVWMAGAGVKSPFSYGATDDFGYQAVESVATIYDLHATILHLIGLDHERLSFYHNGIERRLTDVHGHVLEPCLKQAVSRK</sequence>
<protein>
    <recommendedName>
        <fullName evidence="3">Sulfatase</fullName>
    </recommendedName>
</protein>
<reference evidence="1" key="1">
    <citation type="submission" date="2019-04" db="EMBL/GenBank/DDBJ databases">
        <authorList>
            <consortium name="Science for Life Laboratories"/>
        </authorList>
    </citation>
    <scope>NUCLEOTIDE SEQUENCE</scope>
    <source>
        <strain evidence="1">MBLW1</strain>
    </source>
</reference>
<dbReference type="EMBL" id="LR593887">
    <property type="protein sequence ID" value="VTS05857.1"/>
    <property type="molecule type" value="Genomic_DNA"/>
</dbReference>
<gene>
    <name evidence="1" type="ORF">GMBLW1_49460</name>
</gene>
<dbReference type="KEGG" id="tim:GMBLW1_49460"/>
<keyword evidence="2" id="KW-1185">Reference proteome</keyword>
<dbReference type="InterPro" id="IPR010869">
    <property type="entry name" value="DUF1501"/>
</dbReference>
<dbReference type="Pfam" id="PF07394">
    <property type="entry name" value="DUF1501"/>
    <property type="match status" value="1"/>
</dbReference>
<evidence type="ECO:0000313" key="2">
    <source>
        <dbReference type="Proteomes" id="UP000464378"/>
    </source>
</evidence>
<dbReference type="SUPFAM" id="SSF53649">
    <property type="entry name" value="Alkaline phosphatase-like"/>
    <property type="match status" value="1"/>
</dbReference>
<evidence type="ECO:0000313" key="1">
    <source>
        <dbReference type="EMBL" id="VIP04247.1"/>
    </source>
</evidence>
<dbReference type="PANTHER" id="PTHR43737:SF1">
    <property type="entry name" value="DUF1501 DOMAIN-CONTAINING PROTEIN"/>
    <property type="match status" value="1"/>
</dbReference>
<dbReference type="EMBL" id="LR586016">
    <property type="protein sequence ID" value="VIP04247.1"/>
    <property type="molecule type" value="Genomic_DNA"/>
</dbReference>
<dbReference type="RefSeq" id="WP_162659352.1">
    <property type="nucleotide sequence ID" value="NZ_LR593887.1"/>
</dbReference>